<reference evidence="3 4" key="1">
    <citation type="journal article" date="2009" name="Stand. Genomic Sci.">
        <title>Complete genome sequence of Slackia heliotrinireducens type strain (RHS 1).</title>
        <authorList>
            <person name="Pukall R."/>
            <person name="Lapidus A."/>
            <person name="Nolan M."/>
            <person name="Copeland A."/>
            <person name="Glavina Del Rio T."/>
            <person name="Lucas S."/>
            <person name="Chen F."/>
            <person name="Tice H."/>
            <person name="Cheng J.F."/>
            <person name="Chertkov O."/>
            <person name="Bruce D."/>
            <person name="Goodwin L."/>
            <person name="Kuske C."/>
            <person name="Brettin T."/>
            <person name="Detter J.C."/>
            <person name="Han C."/>
            <person name="Pitluck S."/>
            <person name="Pati A."/>
            <person name="Mavrommatis K."/>
            <person name="Ivanova N."/>
            <person name="Ovchinnikova G."/>
            <person name="Chen A."/>
            <person name="Palaniappan K."/>
            <person name="Schneider S."/>
            <person name="Rohde M."/>
            <person name="Chain P."/>
            <person name="D'haeseleer P."/>
            <person name="Goker M."/>
            <person name="Bristow J."/>
            <person name="Eisen J.A."/>
            <person name="Markowitz V."/>
            <person name="Kyrpides N.C."/>
            <person name="Klenk H.P."/>
            <person name="Hugenholtz P."/>
        </authorList>
    </citation>
    <scope>NUCLEOTIDE SEQUENCE [LARGE SCALE GENOMIC DNA]</scope>
    <source>
        <strain evidence="4">ATCC 29202 / DSM 20476 / NCTC 11029 / RHS 1</strain>
    </source>
</reference>
<accession>C7N1J5</accession>
<dbReference type="eggNOG" id="COG4640">
    <property type="taxonomic scope" value="Bacteria"/>
</dbReference>
<evidence type="ECO:0000256" key="1">
    <source>
        <dbReference type="SAM" id="Phobius"/>
    </source>
</evidence>
<evidence type="ECO:0000313" key="4">
    <source>
        <dbReference type="Proteomes" id="UP000002026"/>
    </source>
</evidence>
<dbReference type="STRING" id="471855.Shel_02170"/>
<dbReference type="Proteomes" id="UP000002026">
    <property type="component" value="Chromosome"/>
</dbReference>
<sequence length="270" mass="29065">MFCPNCGTQLPDGSAFCGNCGNRLNAAPNPAPAPGYPPVAQPAGSFDIKKFLPIIIGVAAAVLLLALFLIIRPFGGGLSGENVGKIMTMEPEKIAKQLDKMESVKVDGQRLYVSSEEFGDLIKDADDGLSKKEAAAADGEWAFAVNPDARDLEDGDDLGSVSCFRVYADTDDLNCNKIVDYAKDMGLDVGTYACYVGDGGDYGYLTAYNDDYSINLNVSIDSHATVASATVYTDDGYDLKDAQDEVENYADNLEDEMDEFDYEEIQTNVK</sequence>
<dbReference type="RefSeq" id="WP_012797398.1">
    <property type="nucleotide sequence ID" value="NC_013165.1"/>
</dbReference>
<keyword evidence="1" id="KW-0472">Membrane</keyword>
<proteinExistence type="predicted"/>
<keyword evidence="4" id="KW-1185">Reference proteome</keyword>
<evidence type="ECO:0000259" key="2">
    <source>
        <dbReference type="Pfam" id="PF13240"/>
    </source>
</evidence>
<protein>
    <recommendedName>
        <fullName evidence="2">Zinc-ribbon domain-containing protein</fullName>
    </recommendedName>
</protein>
<dbReference type="EMBL" id="CP001684">
    <property type="protein sequence ID" value="ACV21287.1"/>
    <property type="molecule type" value="Genomic_DNA"/>
</dbReference>
<feature type="transmembrane region" description="Helical" evidence="1">
    <location>
        <begin position="51"/>
        <end position="71"/>
    </location>
</feature>
<keyword evidence="1" id="KW-1133">Transmembrane helix</keyword>
<dbReference type="Pfam" id="PF13240">
    <property type="entry name" value="Zn_Ribbon_1"/>
    <property type="match status" value="1"/>
</dbReference>
<keyword evidence="1" id="KW-0812">Transmembrane</keyword>
<gene>
    <name evidence="3" type="ordered locus">Shel_02170</name>
</gene>
<dbReference type="KEGG" id="shi:Shel_02170"/>
<feature type="domain" description="Zinc-ribbon" evidence="2">
    <location>
        <begin position="2"/>
        <end position="24"/>
    </location>
</feature>
<evidence type="ECO:0000313" key="3">
    <source>
        <dbReference type="EMBL" id="ACV21287.1"/>
    </source>
</evidence>
<dbReference type="HOGENOM" id="CLU_1030143_0_0_11"/>
<organism evidence="3 4">
    <name type="scientific">Slackia heliotrinireducens (strain ATCC 29202 / DSM 20476 / NCTC 11029 / RHS 1)</name>
    <name type="common">Peptococcus heliotrinreducens</name>
    <dbReference type="NCBI Taxonomy" id="471855"/>
    <lineage>
        <taxon>Bacteria</taxon>
        <taxon>Bacillati</taxon>
        <taxon>Actinomycetota</taxon>
        <taxon>Coriobacteriia</taxon>
        <taxon>Eggerthellales</taxon>
        <taxon>Eggerthellaceae</taxon>
        <taxon>Slackia</taxon>
    </lineage>
</organism>
<name>C7N1J5_SLAHD</name>
<dbReference type="InterPro" id="IPR026870">
    <property type="entry name" value="Zinc_ribbon_dom"/>
</dbReference>
<dbReference type="AlphaFoldDB" id="C7N1J5"/>